<keyword evidence="3" id="KW-0378">Hydrolase</keyword>
<protein>
    <submittedName>
        <fullName evidence="3">NUMOD4 motif-containing HNH endonuclease</fullName>
    </submittedName>
</protein>
<dbReference type="InterPro" id="IPR010902">
    <property type="entry name" value="NUMOD4"/>
</dbReference>
<dbReference type="EMBL" id="DYWV01000059">
    <property type="protein sequence ID" value="HJF39619.1"/>
    <property type="molecule type" value="Genomic_DNA"/>
</dbReference>
<feature type="domain" description="HNH nuclease" evidence="2">
    <location>
        <begin position="62"/>
        <end position="105"/>
    </location>
</feature>
<dbReference type="Pfam" id="PF13392">
    <property type="entry name" value="HNH_3"/>
    <property type="match status" value="1"/>
</dbReference>
<proteinExistence type="predicted"/>
<dbReference type="Pfam" id="PF07463">
    <property type="entry name" value="NUMOD4"/>
    <property type="match status" value="1"/>
</dbReference>
<reference evidence="3" key="1">
    <citation type="journal article" date="2021" name="PeerJ">
        <title>Extensive microbial diversity within the chicken gut microbiome revealed by metagenomics and culture.</title>
        <authorList>
            <person name="Gilroy R."/>
            <person name="Ravi A."/>
            <person name="Getino M."/>
            <person name="Pursley I."/>
            <person name="Horton D.L."/>
            <person name="Alikhan N.F."/>
            <person name="Baker D."/>
            <person name="Gharbi K."/>
            <person name="Hall N."/>
            <person name="Watson M."/>
            <person name="Adriaenssens E.M."/>
            <person name="Foster-Nyarko E."/>
            <person name="Jarju S."/>
            <person name="Secka A."/>
            <person name="Antonio M."/>
            <person name="Oren A."/>
            <person name="Chaudhuri R.R."/>
            <person name="La Ragione R."/>
            <person name="Hildebrand F."/>
            <person name="Pallen M.J."/>
        </authorList>
    </citation>
    <scope>NUCLEOTIDE SEQUENCE</scope>
    <source>
        <strain evidence="3">CHK193-16274</strain>
    </source>
</reference>
<accession>A0A921G9P2</accession>
<evidence type="ECO:0000259" key="1">
    <source>
        <dbReference type="Pfam" id="PF07463"/>
    </source>
</evidence>
<keyword evidence="3" id="KW-0540">Nuclease</keyword>
<evidence type="ECO:0000259" key="2">
    <source>
        <dbReference type="Pfam" id="PF13392"/>
    </source>
</evidence>
<dbReference type="InterPro" id="IPR003615">
    <property type="entry name" value="HNH_nuc"/>
</dbReference>
<keyword evidence="3" id="KW-0255">Endonuclease</keyword>
<dbReference type="GO" id="GO:0016788">
    <property type="term" value="F:hydrolase activity, acting on ester bonds"/>
    <property type="evidence" value="ECO:0007669"/>
    <property type="project" value="InterPro"/>
</dbReference>
<organism evidence="3 4">
    <name type="scientific">Thomasclavelia spiroformis</name>
    <dbReference type="NCBI Taxonomy" id="29348"/>
    <lineage>
        <taxon>Bacteria</taxon>
        <taxon>Bacillati</taxon>
        <taxon>Bacillota</taxon>
        <taxon>Erysipelotrichia</taxon>
        <taxon>Erysipelotrichales</taxon>
        <taxon>Coprobacillaceae</taxon>
        <taxon>Thomasclavelia</taxon>
    </lineage>
</organism>
<evidence type="ECO:0000313" key="4">
    <source>
        <dbReference type="Proteomes" id="UP000749320"/>
    </source>
</evidence>
<dbReference type="InterPro" id="IPR044925">
    <property type="entry name" value="His-Me_finger_sf"/>
</dbReference>
<name>A0A921G9P2_9FIRM</name>
<dbReference type="GO" id="GO:0004519">
    <property type="term" value="F:endonuclease activity"/>
    <property type="evidence" value="ECO:0007669"/>
    <property type="project" value="UniProtKB-KW"/>
</dbReference>
<dbReference type="AlphaFoldDB" id="A0A921G9P2"/>
<reference evidence="3" key="2">
    <citation type="submission" date="2021-09" db="EMBL/GenBank/DDBJ databases">
        <authorList>
            <person name="Gilroy R."/>
        </authorList>
    </citation>
    <scope>NUCLEOTIDE SEQUENCE</scope>
    <source>
        <strain evidence="3">CHK193-16274</strain>
    </source>
</reference>
<comment type="caution">
    <text evidence="3">The sequence shown here is derived from an EMBL/GenBank/DDBJ whole genome shotgun (WGS) entry which is preliminary data.</text>
</comment>
<dbReference type="Gene3D" id="3.90.75.20">
    <property type="match status" value="1"/>
</dbReference>
<dbReference type="Proteomes" id="UP000749320">
    <property type="component" value="Unassembled WGS sequence"/>
</dbReference>
<sequence>MEGFDGNYQISSWGNVRSVDRYVAARNGSKRLAKGHLLKPQLRSGYYAVNLSKNGEFAYYNIHRLVANAFVLKPESEEELVVNHIDEDPLNNYYRNLEWITQRQNLNHGTAQIRKSTWVRGYYKGKMVYDIPILSQSSEVGLNRRRIGEYLNHQRPYKNIEWIEVTGEEKDRLIKERTDYSPSAYEYIEEPIPEKIEKKIKRFDTPQTVVGFDKDGNEVLRFESISQAIKNGYTQYGLYRSSVLNIEYEGLYWKFFETYFSHDGT</sequence>
<gene>
    <name evidence="3" type="ORF">K8V91_01730</name>
</gene>
<dbReference type="SUPFAM" id="SSF54060">
    <property type="entry name" value="His-Me finger endonucleases"/>
    <property type="match status" value="1"/>
</dbReference>
<feature type="domain" description="NUMOD4" evidence="1">
    <location>
        <begin position="2"/>
        <end position="52"/>
    </location>
</feature>
<evidence type="ECO:0000313" key="3">
    <source>
        <dbReference type="EMBL" id="HJF39619.1"/>
    </source>
</evidence>